<dbReference type="AlphaFoldDB" id="A0A239F7V5"/>
<reference evidence="2 3" key="1">
    <citation type="submission" date="2017-06" db="EMBL/GenBank/DDBJ databases">
        <authorList>
            <person name="Kim H.J."/>
            <person name="Triplett B.A."/>
        </authorList>
    </citation>
    <scope>NUCLEOTIDE SEQUENCE [LARGE SCALE GENOMIC DNA]</scope>
    <source>
        <strain evidence="2 3">SCA</strain>
    </source>
</reference>
<dbReference type="InterPro" id="IPR009057">
    <property type="entry name" value="Homeodomain-like_sf"/>
</dbReference>
<gene>
    <name evidence="2" type="ORF">SAMN05446037_101251</name>
</gene>
<dbReference type="OrthoDB" id="9800398at2"/>
<sequence length="89" mass="10702">MKYEKAQNLLPKDIVELLQQYADGKYIYIPRKTENKKKWGENSGYKDEIKKRNIEIFNKNFKGTPIKALAKQYYLTENSIRRILRAYKI</sequence>
<dbReference type="EMBL" id="FZOJ01000012">
    <property type="protein sequence ID" value="SNS52905.1"/>
    <property type="molecule type" value="Genomic_DNA"/>
</dbReference>
<organism evidence="2 3">
    <name type="scientific">Anaerovirgula multivorans</name>
    <dbReference type="NCBI Taxonomy" id="312168"/>
    <lineage>
        <taxon>Bacteria</taxon>
        <taxon>Bacillati</taxon>
        <taxon>Bacillota</taxon>
        <taxon>Clostridia</taxon>
        <taxon>Peptostreptococcales</taxon>
        <taxon>Natronincolaceae</taxon>
        <taxon>Anaerovirgula</taxon>
    </lineage>
</organism>
<dbReference type="InterPro" id="IPR014875">
    <property type="entry name" value="Mor_transcription_activator"/>
</dbReference>
<evidence type="ECO:0000259" key="1">
    <source>
        <dbReference type="Pfam" id="PF08765"/>
    </source>
</evidence>
<evidence type="ECO:0000313" key="3">
    <source>
        <dbReference type="Proteomes" id="UP000198304"/>
    </source>
</evidence>
<dbReference type="SUPFAM" id="SSF46689">
    <property type="entry name" value="Homeodomain-like"/>
    <property type="match status" value="1"/>
</dbReference>
<dbReference type="Gene3D" id="1.10.10.60">
    <property type="entry name" value="Homeodomain-like"/>
    <property type="match status" value="1"/>
</dbReference>
<dbReference type="InterPro" id="IPR049739">
    <property type="entry name" value="YraL-like"/>
</dbReference>
<proteinExistence type="predicted"/>
<dbReference type="NCBIfam" id="NF040785">
    <property type="entry name" value="CD3324_fam"/>
    <property type="match status" value="1"/>
</dbReference>
<dbReference type="InterPro" id="IPR052411">
    <property type="entry name" value="c-mor_Regulatory_Protein"/>
</dbReference>
<keyword evidence="3" id="KW-1185">Reference proteome</keyword>
<protein>
    <submittedName>
        <fullName evidence="2">Mor transcription activator family protein</fullName>
    </submittedName>
</protein>
<dbReference type="PANTHER" id="PTHR37812">
    <property type="entry name" value="MU-LIKE PROPHAGE FLUMU PROTEIN C"/>
    <property type="match status" value="1"/>
</dbReference>
<evidence type="ECO:0000313" key="2">
    <source>
        <dbReference type="EMBL" id="SNS52905.1"/>
    </source>
</evidence>
<dbReference type="Proteomes" id="UP000198304">
    <property type="component" value="Unassembled WGS sequence"/>
</dbReference>
<name>A0A239F7V5_9FIRM</name>
<dbReference type="PANTHER" id="PTHR37812:SF1">
    <property type="entry name" value="MU-LIKE PROPHAGE FLUMU PROTEIN C"/>
    <property type="match status" value="1"/>
</dbReference>
<dbReference type="RefSeq" id="WP_089283367.1">
    <property type="nucleotide sequence ID" value="NZ_FZOJ01000012.1"/>
</dbReference>
<dbReference type="Pfam" id="PF08765">
    <property type="entry name" value="Mor"/>
    <property type="match status" value="1"/>
</dbReference>
<feature type="domain" description="Mor transcription activator" evidence="1">
    <location>
        <begin position="12"/>
        <end position="86"/>
    </location>
</feature>
<accession>A0A239F7V5</accession>